<keyword evidence="1" id="KW-0732">Signal</keyword>
<dbReference type="Proteomes" id="UP000265566">
    <property type="component" value="Chromosome 7"/>
</dbReference>
<evidence type="ECO:0000313" key="8">
    <source>
        <dbReference type="Proteomes" id="UP000265566"/>
    </source>
</evidence>
<feature type="domain" description="Late nodulin" evidence="2">
    <location>
        <begin position="1"/>
        <end position="55"/>
    </location>
</feature>
<reference evidence="6" key="4">
    <citation type="submission" date="2015-04" db="UniProtKB">
        <authorList>
            <consortium name="EnsemblPlants"/>
        </authorList>
    </citation>
    <scope>IDENTIFICATION</scope>
    <source>
        <strain evidence="6">cv. Jemalong A17</strain>
    </source>
</reference>
<dbReference type="GO" id="GO:0046872">
    <property type="term" value="F:metal ion binding"/>
    <property type="evidence" value="ECO:0007669"/>
    <property type="project" value="InterPro"/>
</dbReference>
<dbReference type="EMBL" id="PSQE01000007">
    <property type="protein sequence ID" value="RHN46567.1"/>
    <property type="molecule type" value="Genomic_DNA"/>
</dbReference>
<feature type="chain" id="PRO_5014573849" evidence="1">
    <location>
        <begin position="21"/>
        <end position="57"/>
    </location>
</feature>
<dbReference type="EMBL" id="BT146267">
    <property type="protein sequence ID" value="AFK46061.1"/>
    <property type="molecule type" value="mRNA"/>
</dbReference>
<feature type="signal peptide" evidence="1">
    <location>
        <begin position="1"/>
        <end position="20"/>
    </location>
</feature>
<organism evidence="3 7">
    <name type="scientific">Medicago truncatula</name>
    <name type="common">Barrel medic</name>
    <name type="synonym">Medicago tribuloides</name>
    <dbReference type="NCBI Taxonomy" id="3880"/>
    <lineage>
        <taxon>Eukaryota</taxon>
        <taxon>Viridiplantae</taxon>
        <taxon>Streptophyta</taxon>
        <taxon>Embryophyta</taxon>
        <taxon>Tracheophyta</taxon>
        <taxon>Spermatophyta</taxon>
        <taxon>Magnoliopsida</taxon>
        <taxon>eudicotyledons</taxon>
        <taxon>Gunneridae</taxon>
        <taxon>Pentapetalae</taxon>
        <taxon>rosids</taxon>
        <taxon>fabids</taxon>
        <taxon>Fabales</taxon>
        <taxon>Fabaceae</taxon>
        <taxon>Papilionoideae</taxon>
        <taxon>50 kb inversion clade</taxon>
        <taxon>NPAAA clade</taxon>
        <taxon>Hologalegina</taxon>
        <taxon>IRL clade</taxon>
        <taxon>Trifolieae</taxon>
        <taxon>Medicago</taxon>
    </lineage>
</organism>
<name>G7KU55_MEDTR</name>
<sequence length="57" mass="6784">MADVLKFVYIVFLFVSQFCAEPDDNQKNCVSDSDCYKKFHLPRHFIMKCIKNRCTFV</sequence>
<reference evidence="5" key="6">
    <citation type="journal article" date="2018" name="Nat. Plants">
        <title>Whole-genome landscape of Medicago truncatula symbiotic genes.</title>
        <authorList>
            <person name="Pecrix Y."/>
            <person name="Gamas P."/>
            <person name="Carrere S."/>
        </authorList>
    </citation>
    <scope>NUCLEOTIDE SEQUENCE</scope>
    <source>
        <tissue evidence="5">Leaves</tissue>
    </source>
</reference>
<evidence type="ECO:0000259" key="2">
    <source>
        <dbReference type="Pfam" id="PF07127"/>
    </source>
</evidence>
<dbReference type="Pfam" id="PF07127">
    <property type="entry name" value="Nodulin_late"/>
    <property type="match status" value="1"/>
</dbReference>
<dbReference type="AlphaFoldDB" id="G7KU55"/>
<keyword evidence="7" id="KW-1185">Reference proteome</keyword>
<evidence type="ECO:0000313" key="5">
    <source>
        <dbReference type="EMBL" id="RHN46567.1"/>
    </source>
</evidence>
<gene>
    <name evidence="3" type="ordered locus">MTR_7g070560</name>
    <name evidence="5" type="ORF">MtrunA17_Chr7g0243601</name>
</gene>
<dbReference type="HOGENOM" id="CLU_181053_7_2_1"/>
<dbReference type="EnsemblPlants" id="AES79637">
    <property type="protein sequence ID" value="AES79637"/>
    <property type="gene ID" value="MTR_7g070560"/>
</dbReference>
<dbReference type="EMBL" id="CM001223">
    <property type="protein sequence ID" value="AES79637.1"/>
    <property type="molecule type" value="Genomic_DNA"/>
</dbReference>
<dbReference type="Proteomes" id="UP000002051">
    <property type="component" value="Unassembled WGS sequence"/>
</dbReference>
<evidence type="ECO:0000313" key="3">
    <source>
        <dbReference type="EMBL" id="AES79637.1"/>
    </source>
</evidence>
<reference evidence="8" key="5">
    <citation type="journal article" date="2018" name="Nat. Plants">
        <title>Whole-genome landscape of Medicago truncatula symbiotic genes.</title>
        <authorList>
            <person name="Pecrix Y."/>
            <person name="Staton S.E."/>
            <person name="Sallet E."/>
            <person name="Lelandais-Briere C."/>
            <person name="Moreau S."/>
            <person name="Carrere S."/>
            <person name="Blein T."/>
            <person name="Jardinaud M.F."/>
            <person name="Latrasse D."/>
            <person name="Zouine M."/>
            <person name="Zahm M."/>
            <person name="Kreplak J."/>
            <person name="Mayjonade B."/>
            <person name="Satge C."/>
            <person name="Perez M."/>
            <person name="Cauet S."/>
            <person name="Marande W."/>
            <person name="Chantry-Darmon C."/>
            <person name="Lopez-Roques C."/>
            <person name="Bouchez O."/>
            <person name="Berard A."/>
            <person name="Debelle F."/>
            <person name="Munos S."/>
            <person name="Bendahmane A."/>
            <person name="Berges H."/>
            <person name="Niebel A."/>
            <person name="Buitink J."/>
            <person name="Frugier F."/>
            <person name="Benhamed M."/>
            <person name="Crespi M."/>
            <person name="Gouzy J."/>
            <person name="Gamas P."/>
        </authorList>
    </citation>
    <scope>NUCLEOTIDE SEQUENCE [LARGE SCALE GENOMIC DNA]</scope>
    <source>
        <strain evidence="8">cv. Jemalong A17</strain>
    </source>
</reference>
<protein>
    <submittedName>
        <fullName evidence="3 5">Late nodulin</fullName>
    </submittedName>
</protein>
<evidence type="ECO:0000313" key="4">
    <source>
        <dbReference type="EMBL" id="AFK46061.1"/>
    </source>
</evidence>
<reference evidence="4" key="2">
    <citation type="submission" date="2012-05" db="EMBL/GenBank/DDBJ databases">
        <authorList>
            <person name="Krishnakumar V."/>
            <person name="Cheung F."/>
            <person name="Xiao Y."/>
            <person name="Chan A."/>
            <person name="Moskal W.A."/>
            <person name="Town C.D."/>
        </authorList>
    </citation>
    <scope>NUCLEOTIDE SEQUENCE</scope>
</reference>
<evidence type="ECO:0000313" key="7">
    <source>
        <dbReference type="Proteomes" id="UP000002051"/>
    </source>
</evidence>
<evidence type="ECO:0000313" key="6">
    <source>
        <dbReference type="EnsemblPlants" id="AES79637"/>
    </source>
</evidence>
<dbReference type="PaxDb" id="3880-AES79637"/>
<proteinExistence type="evidence at transcript level"/>
<dbReference type="Gramene" id="rna41066">
    <property type="protein sequence ID" value="RHN46567.1"/>
    <property type="gene ID" value="gene41066"/>
</dbReference>
<dbReference type="InterPro" id="IPR009810">
    <property type="entry name" value="Nodulin_late_dom"/>
</dbReference>
<reference evidence="3 7" key="1">
    <citation type="journal article" date="2011" name="Nature">
        <title>The Medicago genome provides insight into the evolution of rhizobial symbioses.</title>
        <authorList>
            <person name="Young N.D."/>
            <person name="Debelle F."/>
            <person name="Oldroyd G.E."/>
            <person name="Geurts R."/>
            <person name="Cannon S.B."/>
            <person name="Udvardi M.K."/>
            <person name="Benedito V.A."/>
            <person name="Mayer K.F."/>
            <person name="Gouzy J."/>
            <person name="Schoof H."/>
            <person name="Van de Peer Y."/>
            <person name="Proost S."/>
            <person name="Cook D.R."/>
            <person name="Meyers B.C."/>
            <person name="Spannagl M."/>
            <person name="Cheung F."/>
            <person name="De Mita S."/>
            <person name="Krishnakumar V."/>
            <person name="Gundlach H."/>
            <person name="Zhou S."/>
            <person name="Mudge J."/>
            <person name="Bharti A.K."/>
            <person name="Murray J.D."/>
            <person name="Naoumkina M.A."/>
            <person name="Rosen B."/>
            <person name="Silverstein K.A."/>
            <person name="Tang H."/>
            <person name="Rombauts S."/>
            <person name="Zhao P.X."/>
            <person name="Zhou P."/>
            <person name="Barbe V."/>
            <person name="Bardou P."/>
            <person name="Bechner M."/>
            <person name="Bellec A."/>
            <person name="Berger A."/>
            <person name="Berges H."/>
            <person name="Bidwell S."/>
            <person name="Bisseling T."/>
            <person name="Choisne N."/>
            <person name="Couloux A."/>
            <person name="Denny R."/>
            <person name="Deshpande S."/>
            <person name="Dai X."/>
            <person name="Doyle J.J."/>
            <person name="Dudez A.M."/>
            <person name="Farmer A.D."/>
            <person name="Fouteau S."/>
            <person name="Franken C."/>
            <person name="Gibelin C."/>
            <person name="Gish J."/>
            <person name="Goldstein S."/>
            <person name="Gonzalez A.J."/>
            <person name="Green P.J."/>
            <person name="Hallab A."/>
            <person name="Hartog M."/>
            <person name="Hua A."/>
            <person name="Humphray S.J."/>
            <person name="Jeong D.H."/>
            <person name="Jing Y."/>
            <person name="Jocker A."/>
            <person name="Kenton S.M."/>
            <person name="Kim D.J."/>
            <person name="Klee K."/>
            <person name="Lai H."/>
            <person name="Lang C."/>
            <person name="Lin S."/>
            <person name="Macmil S.L."/>
            <person name="Magdelenat G."/>
            <person name="Matthews L."/>
            <person name="McCorrison J."/>
            <person name="Monaghan E.L."/>
            <person name="Mun J.H."/>
            <person name="Najar F.Z."/>
            <person name="Nicholson C."/>
            <person name="Noirot C."/>
            <person name="O'Bleness M."/>
            <person name="Paule C.R."/>
            <person name="Poulain J."/>
            <person name="Prion F."/>
            <person name="Qin B."/>
            <person name="Qu C."/>
            <person name="Retzel E.F."/>
            <person name="Riddle C."/>
            <person name="Sallet E."/>
            <person name="Samain S."/>
            <person name="Samson N."/>
            <person name="Sanders I."/>
            <person name="Saurat O."/>
            <person name="Scarpelli C."/>
            <person name="Schiex T."/>
            <person name="Segurens B."/>
            <person name="Severin A.J."/>
            <person name="Sherrier D.J."/>
            <person name="Shi R."/>
            <person name="Sims S."/>
            <person name="Singer S.R."/>
            <person name="Sinharoy S."/>
            <person name="Sterck L."/>
            <person name="Viollet A."/>
            <person name="Wang B.B."/>
            <person name="Wang K."/>
            <person name="Wang M."/>
            <person name="Wang X."/>
            <person name="Warfsmann J."/>
            <person name="Weissenbach J."/>
            <person name="White D.D."/>
            <person name="White J.D."/>
            <person name="Wiley G.B."/>
            <person name="Wincker P."/>
            <person name="Xing Y."/>
            <person name="Yang L."/>
            <person name="Yao Z."/>
            <person name="Ying F."/>
            <person name="Zhai J."/>
            <person name="Zhou L."/>
            <person name="Zuber A."/>
            <person name="Denarie J."/>
            <person name="Dixon R.A."/>
            <person name="May G.D."/>
            <person name="Schwartz D.C."/>
            <person name="Rogers J."/>
            <person name="Quetier F."/>
            <person name="Town C.D."/>
            <person name="Roe B.A."/>
        </authorList>
    </citation>
    <scope>NUCLEOTIDE SEQUENCE [LARGE SCALE GENOMIC DNA]</scope>
    <source>
        <strain evidence="3">A17</strain>
        <strain evidence="6 7">cv. Jemalong A17</strain>
    </source>
</reference>
<reference evidence="3 7" key="3">
    <citation type="journal article" date="2014" name="BMC Genomics">
        <title>An improved genome release (version Mt4.0) for the model legume Medicago truncatula.</title>
        <authorList>
            <person name="Tang H."/>
            <person name="Krishnakumar V."/>
            <person name="Bidwell S."/>
            <person name="Rosen B."/>
            <person name="Chan A."/>
            <person name="Zhou S."/>
            <person name="Gentzbittel L."/>
            <person name="Childs K.L."/>
            <person name="Yandell M."/>
            <person name="Gundlach H."/>
            <person name="Mayer K.F."/>
            <person name="Schwartz D.C."/>
            <person name="Town C.D."/>
        </authorList>
    </citation>
    <scope>GENOME REANNOTATION</scope>
    <source>
        <strain evidence="6 7">cv. Jemalong A17</strain>
    </source>
</reference>
<evidence type="ECO:0000256" key="1">
    <source>
        <dbReference type="SAM" id="SignalP"/>
    </source>
</evidence>
<accession>G7KU55</accession>